<evidence type="ECO:0000313" key="2">
    <source>
        <dbReference type="Proteomes" id="UP000789396"/>
    </source>
</evidence>
<dbReference type="AlphaFoldDB" id="A0A9N9NH15"/>
<dbReference type="Proteomes" id="UP000789396">
    <property type="component" value="Unassembled WGS sequence"/>
</dbReference>
<dbReference type="OrthoDB" id="2310922at2759"/>
<name>A0A9N9NH15_9GLOM</name>
<evidence type="ECO:0000313" key="1">
    <source>
        <dbReference type="EMBL" id="CAG8732616.1"/>
    </source>
</evidence>
<feature type="non-terminal residue" evidence="1">
    <location>
        <position position="74"/>
    </location>
</feature>
<keyword evidence="2" id="KW-1185">Reference proteome</keyword>
<protein>
    <submittedName>
        <fullName evidence="1">9534_t:CDS:1</fullName>
    </submittedName>
</protein>
<reference evidence="1" key="1">
    <citation type="submission" date="2021-06" db="EMBL/GenBank/DDBJ databases">
        <authorList>
            <person name="Kallberg Y."/>
            <person name="Tangrot J."/>
            <person name="Rosling A."/>
        </authorList>
    </citation>
    <scope>NUCLEOTIDE SEQUENCE</scope>
    <source>
        <strain evidence="1">IN212</strain>
    </source>
</reference>
<dbReference type="EMBL" id="CAJVPZ010028882">
    <property type="protein sequence ID" value="CAG8732616.1"/>
    <property type="molecule type" value="Genomic_DNA"/>
</dbReference>
<gene>
    <name evidence="1" type="ORF">RFULGI_LOCUS12255</name>
</gene>
<accession>A0A9N9NH15</accession>
<sequence>KITKVKLIKILYLEKMATEVPDNFETKFQVALNPKSIKYPVSHIANIQNLQPGERFSRNFTPEEFERTIFIIIL</sequence>
<organism evidence="1 2">
    <name type="scientific">Racocetra fulgida</name>
    <dbReference type="NCBI Taxonomy" id="60492"/>
    <lineage>
        <taxon>Eukaryota</taxon>
        <taxon>Fungi</taxon>
        <taxon>Fungi incertae sedis</taxon>
        <taxon>Mucoromycota</taxon>
        <taxon>Glomeromycotina</taxon>
        <taxon>Glomeromycetes</taxon>
        <taxon>Diversisporales</taxon>
        <taxon>Gigasporaceae</taxon>
        <taxon>Racocetra</taxon>
    </lineage>
</organism>
<proteinExistence type="predicted"/>
<comment type="caution">
    <text evidence="1">The sequence shown here is derived from an EMBL/GenBank/DDBJ whole genome shotgun (WGS) entry which is preliminary data.</text>
</comment>